<reference evidence="2" key="1">
    <citation type="submission" date="2017-03" db="EMBL/GenBank/DDBJ databases">
        <title>Phytopthora megakarya and P. palmivora, two closely related causual agents of cacao black pod achieved similar genome size and gene model numbers by different mechanisms.</title>
        <authorList>
            <person name="Ali S."/>
            <person name="Shao J."/>
            <person name="Larry D.J."/>
            <person name="Kronmiller B."/>
            <person name="Shen D."/>
            <person name="Strem M.D."/>
            <person name="Melnick R.L."/>
            <person name="Guiltinan M.J."/>
            <person name="Tyler B.M."/>
            <person name="Meinhardt L.W."/>
            <person name="Bailey B.A."/>
        </authorList>
    </citation>
    <scope>NUCLEOTIDE SEQUENCE [LARGE SCALE GENOMIC DNA]</scope>
    <source>
        <strain evidence="2">zdho120</strain>
    </source>
</reference>
<evidence type="ECO:0008006" key="3">
    <source>
        <dbReference type="Google" id="ProtNLM"/>
    </source>
</evidence>
<dbReference type="AlphaFoldDB" id="A0A225VGY6"/>
<dbReference type="Proteomes" id="UP000198211">
    <property type="component" value="Unassembled WGS sequence"/>
</dbReference>
<keyword evidence="2" id="KW-1185">Reference proteome</keyword>
<comment type="caution">
    <text evidence="1">The sequence shown here is derived from an EMBL/GenBank/DDBJ whole genome shotgun (WGS) entry which is preliminary data.</text>
</comment>
<evidence type="ECO:0000313" key="1">
    <source>
        <dbReference type="EMBL" id="OWZ04595.1"/>
    </source>
</evidence>
<dbReference type="EMBL" id="NBNE01004875">
    <property type="protein sequence ID" value="OWZ04595.1"/>
    <property type="molecule type" value="Genomic_DNA"/>
</dbReference>
<protein>
    <recommendedName>
        <fullName evidence="3">Retrotransposon gag domain-containing protein</fullName>
    </recommendedName>
</protein>
<dbReference type="OrthoDB" id="127876at2759"/>
<gene>
    <name evidence="1" type="ORF">PHMEG_00023470</name>
</gene>
<organism evidence="1 2">
    <name type="scientific">Phytophthora megakarya</name>
    <dbReference type="NCBI Taxonomy" id="4795"/>
    <lineage>
        <taxon>Eukaryota</taxon>
        <taxon>Sar</taxon>
        <taxon>Stramenopiles</taxon>
        <taxon>Oomycota</taxon>
        <taxon>Peronosporomycetes</taxon>
        <taxon>Peronosporales</taxon>
        <taxon>Peronosporaceae</taxon>
        <taxon>Phytophthora</taxon>
    </lineage>
</organism>
<evidence type="ECO:0000313" key="2">
    <source>
        <dbReference type="Proteomes" id="UP000198211"/>
    </source>
</evidence>
<sequence length="96" mass="11379">MDPPTYEEKFGEDSELWIFSTEEYYANKRGLMEADTPDFVTMSSSSLGKSVLNWYRAFSSDCEAATTSQTWKLFKLKLREHFRPKDFEYNVRERPL</sequence>
<proteinExistence type="predicted"/>
<name>A0A225VGY6_9STRA</name>
<accession>A0A225VGY6</accession>